<accession>A0A0G3XG92</accession>
<gene>
    <name evidence="1" type="ORF">AB433_04545</name>
</gene>
<evidence type="ECO:0000313" key="2">
    <source>
        <dbReference type="Proteomes" id="UP000035287"/>
    </source>
</evidence>
<reference evidence="1 2" key="1">
    <citation type="submission" date="2015-06" db="EMBL/GenBank/DDBJ databases">
        <authorList>
            <person name="Zeng Y."/>
            <person name="Huang Y."/>
        </authorList>
    </citation>
    <scope>NUCLEOTIDE SEQUENCE [LARGE SCALE GENOMIC DNA]</scope>
    <source>
        <strain evidence="1 2">PQ-2</strain>
    </source>
</reference>
<protein>
    <submittedName>
        <fullName evidence="1">Uncharacterized protein</fullName>
    </submittedName>
</protein>
<name>A0A0G3XG92_9SPHN</name>
<keyword evidence="2" id="KW-1185">Reference proteome</keyword>
<dbReference type="OrthoDB" id="7433176at2"/>
<dbReference type="PATRIC" id="fig|1348774.3.peg.954"/>
<dbReference type="KEGG" id="cna:AB433_04545"/>
<evidence type="ECO:0000313" key="1">
    <source>
        <dbReference type="EMBL" id="AKM09418.1"/>
    </source>
</evidence>
<dbReference type="Proteomes" id="UP000035287">
    <property type="component" value="Chromosome"/>
</dbReference>
<dbReference type="EMBL" id="CP011770">
    <property type="protein sequence ID" value="AKM09418.1"/>
    <property type="molecule type" value="Genomic_DNA"/>
</dbReference>
<dbReference type="AlphaFoldDB" id="A0A0G3XG92"/>
<organism evidence="1 2">
    <name type="scientific">Croceicoccus naphthovorans</name>
    <dbReference type="NCBI Taxonomy" id="1348774"/>
    <lineage>
        <taxon>Bacteria</taxon>
        <taxon>Pseudomonadati</taxon>
        <taxon>Pseudomonadota</taxon>
        <taxon>Alphaproteobacteria</taxon>
        <taxon>Sphingomonadales</taxon>
        <taxon>Erythrobacteraceae</taxon>
        <taxon>Croceicoccus</taxon>
    </lineage>
</organism>
<proteinExistence type="predicted"/>
<sequence length="85" mass="9469">MDPDYLLVRYFGDTQPSRLSAAAQAAGVERLRTDFRFEQDRGTRFALWALMHMLGIAPDLDTVFESADDRDAARTFADLLAAGEA</sequence>
<dbReference type="RefSeq" id="WP_047820106.1">
    <property type="nucleotide sequence ID" value="NZ_CP011770.1"/>
</dbReference>